<evidence type="ECO:0000256" key="5">
    <source>
        <dbReference type="ARBA" id="ARBA00022989"/>
    </source>
</evidence>
<keyword evidence="10" id="KW-1185">Reference proteome</keyword>
<evidence type="ECO:0000256" key="7">
    <source>
        <dbReference type="RuleBase" id="RU003942"/>
    </source>
</evidence>
<dbReference type="Gene3D" id="1.10.3730.20">
    <property type="match status" value="1"/>
</dbReference>
<dbReference type="OrthoDB" id="21828at2"/>
<feature type="transmembrane region" description="Helical" evidence="8">
    <location>
        <begin position="27"/>
        <end position="47"/>
    </location>
</feature>
<comment type="subcellular location">
    <subcellularLocation>
        <location evidence="1 7">Cell membrane</location>
        <topology evidence="1 7">Multi-pass membrane protein</topology>
    </subcellularLocation>
</comment>
<dbReference type="PANTHER" id="PTHR30561:SF21">
    <property type="entry name" value="MOLECULAR CHAPERONE"/>
    <property type="match status" value="1"/>
</dbReference>
<dbReference type="InterPro" id="IPR000390">
    <property type="entry name" value="Small_drug/metabolite_transptr"/>
</dbReference>
<keyword evidence="4 7" id="KW-0812">Transmembrane</keyword>
<evidence type="ECO:0000256" key="6">
    <source>
        <dbReference type="ARBA" id="ARBA00023136"/>
    </source>
</evidence>
<evidence type="ECO:0000313" key="9">
    <source>
        <dbReference type="EMBL" id="KUP09238.1"/>
    </source>
</evidence>
<evidence type="ECO:0000256" key="3">
    <source>
        <dbReference type="ARBA" id="ARBA00022475"/>
    </source>
</evidence>
<evidence type="ECO:0000256" key="4">
    <source>
        <dbReference type="ARBA" id="ARBA00022692"/>
    </source>
</evidence>
<accession>A0A147KC97</accession>
<sequence length="112" mass="12014">MAWFYLIVGGLLEIVWATGLKLSEGFTQPVYSLLTLLTIVVSFYFFGMSMKLLPIGTAYAVYTGIGAAGAAIIGMIFFHEPFSIGKLIFLLVLISGILGLKLVDAEEGKGTS</sequence>
<dbReference type="SUPFAM" id="SSF103481">
    <property type="entry name" value="Multidrug resistance efflux transporter EmrE"/>
    <property type="match status" value="1"/>
</dbReference>
<dbReference type="InterPro" id="IPR045324">
    <property type="entry name" value="Small_multidrug_res"/>
</dbReference>
<dbReference type="STRING" id="1150625.Q75_00995"/>
<name>A0A147KC97_9BACI</name>
<evidence type="ECO:0000256" key="2">
    <source>
        <dbReference type="ARBA" id="ARBA00022448"/>
    </source>
</evidence>
<dbReference type="PATRIC" id="fig|1150625.3.peg.205"/>
<keyword evidence="3" id="KW-1003">Cell membrane</keyword>
<dbReference type="AlphaFoldDB" id="A0A147KC97"/>
<dbReference type="PANTHER" id="PTHR30561">
    <property type="entry name" value="SMR FAMILY PROTON-DEPENDENT DRUG EFFLUX TRANSPORTER SUGE"/>
    <property type="match status" value="1"/>
</dbReference>
<feature type="transmembrane region" description="Helical" evidence="8">
    <location>
        <begin position="84"/>
        <end position="103"/>
    </location>
</feature>
<evidence type="ECO:0000256" key="1">
    <source>
        <dbReference type="ARBA" id="ARBA00004651"/>
    </source>
</evidence>
<organism evidence="9 10">
    <name type="scientific">Bacillus coahuilensis p1.1.43</name>
    <dbReference type="NCBI Taxonomy" id="1150625"/>
    <lineage>
        <taxon>Bacteria</taxon>
        <taxon>Bacillati</taxon>
        <taxon>Bacillota</taxon>
        <taxon>Bacilli</taxon>
        <taxon>Bacillales</taxon>
        <taxon>Bacillaceae</taxon>
        <taxon>Bacillus</taxon>
    </lineage>
</organism>
<dbReference type="RefSeq" id="WP_010170691.1">
    <property type="nucleotide sequence ID" value="NZ_LDYG01000002.1"/>
</dbReference>
<reference evidence="9 10" key="1">
    <citation type="journal article" date="2016" name="Front. Microbiol.">
        <title>Microevolution Analysis of Bacillus coahuilensis Unveils Differences in Phosphorus Acquisition Strategies and Their Regulation.</title>
        <authorList>
            <person name="Gomez-Lunar Z."/>
            <person name="Hernandez-Gonzalez I."/>
            <person name="Rodriguez-Torres M.D."/>
            <person name="Souza V."/>
            <person name="Olmedo-Alvarez G."/>
        </authorList>
    </citation>
    <scope>NUCLEOTIDE SEQUENCE [LARGE SCALE GENOMIC DNA]</scope>
    <source>
        <strain evidence="10">p1.1.43</strain>
    </source>
</reference>
<dbReference type="GO" id="GO:0005886">
    <property type="term" value="C:plasma membrane"/>
    <property type="evidence" value="ECO:0007669"/>
    <property type="project" value="UniProtKB-SubCell"/>
</dbReference>
<comment type="caution">
    <text evidence="9">The sequence shown here is derived from an EMBL/GenBank/DDBJ whole genome shotgun (WGS) entry which is preliminary data.</text>
</comment>
<evidence type="ECO:0000313" key="10">
    <source>
        <dbReference type="Proteomes" id="UP000074108"/>
    </source>
</evidence>
<dbReference type="Proteomes" id="UP000074108">
    <property type="component" value="Unassembled WGS sequence"/>
</dbReference>
<comment type="similarity">
    <text evidence="7">Belongs to the drug/metabolite transporter (DMT) superfamily. Small multidrug resistance (SMR) (TC 2.A.7.1) family.</text>
</comment>
<dbReference type="Pfam" id="PF00893">
    <property type="entry name" value="Multi_Drug_Res"/>
    <property type="match status" value="1"/>
</dbReference>
<keyword evidence="2" id="KW-0813">Transport</keyword>
<proteinExistence type="inferred from homology"/>
<dbReference type="FunFam" id="1.10.3730.20:FF:000001">
    <property type="entry name" value="Quaternary ammonium compound resistance transporter SugE"/>
    <property type="match status" value="1"/>
</dbReference>
<gene>
    <name evidence="9" type="ORF">Q75_00995</name>
</gene>
<dbReference type="EMBL" id="LDYG01000002">
    <property type="protein sequence ID" value="KUP09238.1"/>
    <property type="molecule type" value="Genomic_DNA"/>
</dbReference>
<dbReference type="InterPro" id="IPR037185">
    <property type="entry name" value="EmrE-like"/>
</dbReference>
<dbReference type="GO" id="GO:0022857">
    <property type="term" value="F:transmembrane transporter activity"/>
    <property type="evidence" value="ECO:0007669"/>
    <property type="project" value="InterPro"/>
</dbReference>
<protein>
    <submittedName>
        <fullName evidence="9">Multidrug transporter</fullName>
    </submittedName>
</protein>
<keyword evidence="5 8" id="KW-1133">Transmembrane helix</keyword>
<keyword evidence="6 8" id="KW-0472">Membrane</keyword>
<evidence type="ECO:0000256" key="8">
    <source>
        <dbReference type="SAM" id="Phobius"/>
    </source>
</evidence>
<feature type="transmembrane region" description="Helical" evidence="8">
    <location>
        <begin position="59"/>
        <end position="78"/>
    </location>
</feature>